<dbReference type="SUPFAM" id="SSF52172">
    <property type="entry name" value="CheY-like"/>
    <property type="match status" value="1"/>
</dbReference>
<dbReference type="SMART" id="SM01012">
    <property type="entry name" value="ANTAR"/>
    <property type="match status" value="1"/>
</dbReference>
<dbReference type="PIRSF" id="PIRSF036382">
    <property type="entry name" value="RR_antiterm"/>
    <property type="match status" value="1"/>
</dbReference>
<dbReference type="InterPro" id="IPR036388">
    <property type="entry name" value="WH-like_DNA-bd_sf"/>
</dbReference>
<gene>
    <name evidence="4" type="primary">nasT</name>
    <name evidence="4" type="ORF">THMIRHAT_14760</name>
</gene>
<dbReference type="PANTHER" id="PTHR43367:SF1">
    <property type="entry name" value="TWO-COMPONENT RESPONSE REGULATOR-LIKE APRR6-RELATED"/>
    <property type="match status" value="1"/>
</dbReference>
<dbReference type="PROSITE" id="PS50110">
    <property type="entry name" value="RESPONSE_REGULATORY"/>
    <property type="match status" value="1"/>
</dbReference>
<evidence type="ECO:0000259" key="3">
    <source>
        <dbReference type="PROSITE" id="PS50921"/>
    </source>
</evidence>
<accession>A0A6F8PP12</accession>
<proteinExistence type="predicted"/>
<dbReference type="GO" id="GO:0000160">
    <property type="term" value="P:phosphorelay signal transduction system"/>
    <property type="evidence" value="ECO:0007669"/>
    <property type="project" value="InterPro"/>
</dbReference>
<feature type="domain" description="ANTAR" evidence="3">
    <location>
        <begin position="122"/>
        <end position="183"/>
    </location>
</feature>
<dbReference type="InterPro" id="IPR005561">
    <property type="entry name" value="ANTAR"/>
</dbReference>
<feature type="modified residue" description="4-aspartylphosphate" evidence="1">
    <location>
        <position position="52"/>
    </location>
</feature>
<dbReference type="Pfam" id="PF00072">
    <property type="entry name" value="Response_reg"/>
    <property type="match status" value="1"/>
</dbReference>
<dbReference type="Gene3D" id="3.40.50.2300">
    <property type="match status" value="1"/>
</dbReference>
<dbReference type="Proteomes" id="UP000501466">
    <property type="component" value="Chromosome"/>
</dbReference>
<dbReference type="Gene3D" id="1.10.10.10">
    <property type="entry name" value="Winged helix-like DNA-binding domain superfamily/Winged helix DNA-binding domain"/>
    <property type="match status" value="1"/>
</dbReference>
<evidence type="ECO:0000256" key="1">
    <source>
        <dbReference type="PROSITE-ProRule" id="PRU00169"/>
    </source>
</evidence>
<dbReference type="PROSITE" id="PS50921">
    <property type="entry name" value="ANTAR"/>
    <property type="match status" value="1"/>
</dbReference>
<keyword evidence="5" id="KW-1185">Reference proteome</keyword>
<dbReference type="InterPro" id="IPR011006">
    <property type="entry name" value="CheY-like_superfamily"/>
</dbReference>
<evidence type="ECO:0000313" key="5">
    <source>
        <dbReference type="Proteomes" id="UP000501466"/>
    </source>
</evidence>
<dbReference type="AlphaFoldDB" id="A0A6F8PP12"/>
<dbReference type="EMBL" id="AP021888">
    <property type="protein sequence ID" value="BBP43730.1"/>
    <property type="molecule type" value="Genomic_DNA"/>
</dbReference>
<reference evidence="5" key="1">
    <citation type="submission" date="2019-11" db="EMBL/GenBank/DDBJ databases">
        <title>Isolation and characterization of two novel species in the genus Thiomicrorhabdus.</title>
        <authorList>
            <person name="Mochizuki J."/>
            <person name="Kojima H."/>
            <person name="Fukui M."/>
        </authorList>
    </citation>
    <scope>NUCLEOTIDE SEQUENCE [LARGE SCALE GENOMIC DNA]</scope>
    <source>
        <strain evidence="5">AkT22</strain>
    </source>
</reference>
<dbReference type="SMART" id="SM00448">
    <property type="entry name" value="REC"/>
    <property type="match status" value="1"/>
</dbReference>
<dbReference type="InterPro" id="IPR001789">
    <property type="entry name" value="Sig_transdc_resp-reg_receiver"/>
</dbReference>
<evidence type="ECO:0000259" key="2">
    <source>
        <dbReference type="PROSITE" id="PS50110"/>
    </source>
</evidence>
<dbReference type="InterPro" id="IPR008327">
    <property type="entry name" value="Sig_transdc_resp-reg_antiterm"/>
</dbReference>
<feature type="domain" description="Response regulatory" evidence="2">
    <location>
        <begin position="2"/>
        <end position="116"/>
    </location>
</feature>
<dbReference type="GO" id="GO:0003723">
    <property type="term" value="F:RNA binding"/>
    <property type="evidence" value="ECO:0007669"/>
    <property type="project" value="InterPro"/>
</dbReference>
<sequence length="190" mass="21219">MKVMLVDNDSARSALLSQALQDQGYQVVSRVAPGPSLLAKIAQVMPDMIVIDTDCPDRDMLESVSLLNKHNPLPVVMFADEESEAVIQQAIRSGVSGYISSHVQPERVKSIMKVAVARFREYQALKDELQQTKSELETSRLMQKAKALLMKHKKATEDEAHKAIMKMSMDQNKPVSEVAQNIIQVLDMQL</sequence>
<protein>
    <submittedName>
        <fullName evidence="4">Transcriptional regulator</fullName>
    </submittedName>
</protein>
<evidence type="ECO:0000313" key="4">
    <source>
        <dbReference type="EMBL" id="BBP43730.1"/>
    </source>
</evidence>
<dbReference type="Pfam" id="PF03861">
    <property type="entry name" value="ANTAR"/>
    <property type="match status" value="1"/>
</dbReference>
<name>A0A6F8PP12_9GAMM</name>
<dbReference type="PANTHER" id="PTHR43367">
    <property type="match status" value="1"/>
</dbReference>
<organism evidence="4 5">
    <name type="scientific">Thiosulfativibrio zosterae</name>
    <dbReference type="NCBI Taxonomy" id="2675053"/>
    <lineage>
        <taxon>Bacteria</taxon>
        <taxon>Pseudomonadati</taxon>
        <taxon>Pseudomonadota</taxon>
        <taxon>Gammaproteobacteria</taxon>
        <taxon>Thiotrichales</taxon>
        <taxon>Piscirickettsiaceae</taxon>
        <taxon>Thiosulfativibrio</taxon>
    </lineage>
</organism>
<keyword evidence="1" id="KW-0597">Phosphoprotein</keyword>
<dbReference type="KEGG" id="tzo:THMIRHAT_14760"/>